<dbReference type="EMBL" id="JANJYI010000004">
    <property type="protein sequence ID" value="KAK2652268.1"/>
    <property type="molecule type" value="Genomic_DNA"/>
</dbReference>
<protein>
    <submittedName>
        <fullName evidence="1">Uncharacterized protein</fullName>
    </submittedName>
</protein>
<reference evidence="1" key="1">
    <citation type="journal article" date="2023" name="Plant J.">
        <title>Genome sequences and population genomics provide insights into the demographic history, inbreeding, and mutation load of two 'living fossil' tree species of Dipteronia.</title>
        <authorList>
            <person name="Feng Y."/>
            <person name="Comes H.P."/>
            <person name="Chen J."/>
            <person name="Zhu S."/>
            <person name="Lu R."/>
            <person name="Zhang X."/>
            <person name="Li P."/>
            <person name="Qiu J."/>
            <person name="Olsen K.M."/>
            <person name="Qiu Y."/>
        </authorList>
    </citation>
    <scope>NUCLEOTIDE SEQUENCE</scope>
    <source>
        <strain evidence="1">KIB01</strain>
    </source>
</reference>
<dbReference type="AlphaFoldDB" id="A0AAD9X3Y7"/>
<comment type="caution">
    <text evidence="1">The sequence shown here is derived from an EMBL/GenBank/DDBJ whole genome shotgun (WGS) entry which is preliminary data.</text>
</comment>
<proteinExistence type="predicted"/>
<accession>A0AAD9X3Y7</accession>
<evidence type="ECO:0000313" key="1">
    <source>
        <dbReference type="EMBL" id="KAK2652268.1"/>
    </source>
</evidence>
<keyword evidence="2" id="KW-1185">Reference proteome</keyword>
<name>A0AAD9X3Y7_9ROSI</name>
<gene>
    <name evidence="1" type="ORF">Ddye_012124</name>
</gene>
<organism evidence="1 2">
    <name type="scientific">Dipteronia dyeriana</name>
    <dbReference type="NCBI Taxonomy" id="168575"/>
    <lineage>
        <taxon>Eukaryota</taxon>
        <taxon>Viridiplantae</taxon>
        <taxon>Streptophyta</taxon>
        <taxon>Embryophyta</taxon>
        <taxon>Tracheophyta</taxon>
        <taxon>Spermatophyta</taxon>
        <taxon>Magnoliopsida</taxon>
        <taxon>eudicotyledons</taxon>
        <taxon>Gunneridae</taxon>
        <taxon>Pentapetalae</taxon>
        <taxon>rosids</taxon>
        <taxon>malvids</taxon>
        <taxon>Sapindales</taxon>
        <taxon>Sapindaceae</taxon>
        <taxon>Hippocastanoideae</taxon>
        <taxon>Acereae</taxon>
        <taxon>Dipteronia</taxon>
    </lineage>
</organism>
<evidence type="ECO:0000313" key="2">
    <source>
        <dbReference type="Proteomes" id="UP001280121"/>
    </source>
</evidence>
<dbReference type="Proteomes" id="UP001280121">
    <property type="component" value="Unassembled WGS sequence"/>
</dbReference>
<sequence>MHMEELRNMHLNAYDYVIDIGPHKWSRVHCPNRRYKVMTTNAAECINSCLKFARQLPMLTLAEFIGNMLQRWFHDRHIAAQSMCHQLTDTAHLVILKHMEKCNLMIVNPVDWNIFSVKRYGKQ</sequence>